<proteinExistence type="predicted"/>
<keyword evidence="2" id="KW-0472">Membrane</keyword>
<dbReference type="AlphaFoldDB" id="A0A2Z4IVF5"/>
<dbReference type="KEGG" id="scad:DN051_05420"/>
<dbReference type="Proteomes" id="UP000249616">
    <property type="component" value="Chromosome"/>
</dbReference>
<reference evidence="3 4" key="1">
    <citation type="journal article" date="2019" name="Int. J. Syst. Evol. Microbiol.">
        <title>Streptomyces cadmiisoli sp. nov., a novel actinomycete isolated from cadmium-contaminated soil.</title>
        <authorList>
            <person name="Li K."/>
            <person name="Tang X."/>
            <person name="Zhao J."/>
            <person name="Guo Y."/>
            <person name="Tang Y."/>
            <person name="Gao J."/>
        </authorList>
    </citation>
    <scope>NUCLEOTIDE SEQUENCE [LARGE SCALE GENOMIC DNA]</scope>
    <source>
        <strain evidence="3 4">ZFG47</strain>
    </source>
</reference>
<keyword evidence="2" id="KW-1133">Transmembrane helix</keyword>
<evidence type="ECO:0000313" key="3">
    <source>
        <dbReference type="EMBL" id="AWW36143.1"/>
    </source>
</evidence>
<sequence>MTYRGLPRRLAEKHTTPRETTMNKRLVGGTAAATTATAFAALLARVLPDIRRYFRMRRM</sequence>
<protein>
    <submittedName>
        <fullName evidence="3">Uncharacterized protein</fullName>
    </submittedName>
</protein>
<evidence type="ECO:0000256" key="2">
    <source>
        <dbReference type="SAM" id="Phobius"/>
    </source>
</evidence>
<feature type="transmembrane region" description="Helical" evidence="2">
    <location>
        <begin position="26"/>
        <end position="47"/>
    </location>
</feature>
<gene>
    <name evidence="3" type="ORF">DN051_05420</name>
</gene>
<evidence type="ECO:0000256" key="1">
    <source>
        <dbReference type="SAM" id="MobiDB-lite"/>
    </source>
</evidence>
<accession>A0A2Z4IVF5</accession>
<feature type="region of interest" description="Disordered" evidence="1">
    <location>
        <begin position="1"/>
        <end position="20"/>
    </location>
</feature>
<dbReference type="EMBL" id="CP030073">
    <property type="protein sequence ID" value="AWW36143.1"/>
    <property type="molecule type" value="Genomic_DNA"/>
</dbReference>
<keyword evidence="4" id="KW-1185">Reference proteome</keyword>
<keyword evidence="2" id="KW-0812">Transmembrane</keyword>
<evidence type="ECO:0000313" key="4">
    <source>
        <dbReference type="Proteomes" id="UP000249616"/>
    </source>
</evidence>
<name>A0A2Z4IVF5_9ACTN</name>
<dbReference type="InterPro" id="IPR054188">
    <property type="entry name" value="DUF6893"/>
</dbReference>
<organism evidence="3 4">
    <name type="scientific">Streptomyces cadmiisoli</name>
    <dbReference type="NCBI Taxonomy" id="2184053"/>
    <lineage>
        <taxon>Bacteria</taxon>
        <taxon>Bacillati</taxon>
        <taxon>Actinomycetota</taxon>
        <taxon>Actinomycetes</taxon>
        <taxon>Kitasatosporales</taxon>
        <taxon>Streptomycetaceae</taxon>
        <taxon>Streptomyces</taxon>
        <taxon>Streptomyces aurantiacus group</taxon>
    </lineage>
</organism>
<dbReference type="Pfam" id="PF21833">
    <property type="entry name" value="DUF6893"/>
    <property type="match status" value="1"/>
</dbReference>